<evidence type="ECO:0000313" key="2">
    <source>
        <dbReference type="Proteomes" id="UP000324222"/>
    </source>
</evidence>
<sequence>MILYAELKDIRAPYNDMCTVFSLIIDLLESPWRLKSVTTLHNICQEAPATHTTCNIPWQTGGELKNVALSLLPWRKFWIGWPMSEGAQLIGNTRLVEVGSICITLAEDQHTDIKGVEEHSNRFGGAFGTEGPRGSYLSSEALHSGHRFQAAVQHTLFKAAQKVGAGHSGRG</sequence>
<dbReference type="EMBL" id="VSRR010001060">
    <property type="protein sequence ID" value="MPC22193.1"/>
    <property type="molecule type" value="Genomic_DNA"/>
</dbReference>
<accession>A0A5B7DM59</accession>
<keyword evidence="2" id="KW-1185">Reference proteome</keyword>
<dbReference type="Proteomes" id="UP000324222">
    <property type="component" value="Unassembled WGS sequence"/>
</dbReference>
<comment type="caution">
    <text evidence="1">The sequence shown here is derived from an EMBL/GenBank/DDBJ whole genome shotgun (WGS) entry which is preliminary data.</text>
</comment>
<gene>
    <name evidence="1" type="ORF">E2C01_015203</name>
</gene>
<protein>
    <submittedName>
        <fullName evidence="1">Uncharacterized protein</fullName>
    </submittedName>
</protein>
<dbReference type="AlphaFoldDB" id="A0A5B7DM59"/>
<organism evidence="1 2">
    <name type="scientific">Portunus trituberculatus</name>
    <name type="common">Swimming crab</name>
    <name type="synonym">Neptunus trituberculatus</name>
    <dbReference type="NCBI Taxonomy" id="210409"/>
    <lineage>
        <taxon>Eukaryota</taxon>
        <taxon>Metazoa</taxon>
        <taxon>Ecdysozoa</taxon>
        <taxon>Arthropoda</taxon>
        <taxon>Crustacea</taxon>
        <taxon>Multicrustacea</taxon>
        <taxon>Malacostraca</taxon>
        <taxon>Eumalacostraca</taxon>
        <taxon>Eucarida</taxon>
        <taxon>Decapoda</taxon>
        <taxon>Pleocyemata</taxon>
        <taxon>Brachyura</taxon>
        <taxon>Eubrachyura</taxon>
        <taxon>Portunoidea</taxon>
        <taxon>Portunidae</taxon>
        <taxon>Portuninae</taxon>
        <taxon>Portunus</taxon>
    </lineage>
</organism>
<reference evidence="1 2" key="1">
    <citation type="submission" date="2019-05" db="EMBL/GenBank/DDBJ databases">
        <title>Another draft genome of Portunus trituberculatus and its Hox gene families provides insights of decapod evolution.</title>
        <authorList>
            <person name="Jeong J.-H."/>
            <person name="Song I."/>
            <person name="Kim S."/>
            <person name="Choi T."/>
            <person name="Kim D."/>
            <person name="Ryu S."/>
            <person name="Kim W."/>
        </authorList>
    </citation>
    <scope>NUCLEOTIDE SEQUENCE [LARGE SCALE GENOMIC DNA]</scope>
    <source>
        <tissue evidence="1">Muscle</tissue>
    </source>
</reference>
<name>A0A5B7DM59_PORTR</name>
<evidence type="ECO:0000313" key="1">
    <source>
        <dbReference type="EMBL" id="MPC22193.1"/>
    </source>
</evidence>
<proteinExistence type="predicted"/>